<reference evidence="2 3" key="1">
    <citation type="submission" date="2018-12" db="EMBL/GenBank/DDBJ databases">
        <authorList>
            <person name="Toschakov S.V."/>
        </authorList>
    </citation>
    <scope>NUCLEOTIDE SEQUENCE [LARGE SCALE GENOMIC DNA]</scope>
    <source>
        <strain evidence="2 3">GM2012</strain>
    </source>
</reference>
<dbReference type="PANTHER" id="PTHR13696:SF52">
    <property type="entry name" value="PARA FAMILY PROTEIN CT_582"/>
    <property type="match status" value="1"/>
</dbReference>
<dbReference type="Gene3D" id="3.40.50.300">
    <property type="entry name" value="P-loop containing nucleotide triphosphate hydrolases"/>
    <property type="match status" value="1"/>
</dbReference>
<proteinExistence type="predicted"/>
<comment type="caution">
    <text evidence="2">The sequence shown here is derived from an EMBL/GenBank/DDBJ whole genome shotgun (WGS) entry which is preliminary data.</text>
</comment>
<protein>
    <submittedName>
        <fullName evidence="2">ParA family protein</fullName>
    </submittedName>
</protein>
<gene>
    <name evidence="2" type="ORF">TsocGM_22555</name>
</gene>
<evidence type="ECO:0000313" key="3">
    <source>
        <dbReference type="Proteomes" id="UP000280296"/>
    </source>
</evidence>
<dbReference type="InterPro" id="IPR027417">
    <property type="entry name" value="P-loop_NTPase"/>
</dbReference>
<dbReference type="OrthoDB" id="9815116at2"/>
<accession>A0A432MDV8</accession>
<dbReference type="Pfam" id="PF13614">
    <property type="entry name" value="AAA_31"/>
    <property type="match status" value="1"/>
</dbReference>
<reference evidence="2 3" key="2">
    <citation type="submission" date="2019-01" db="EMBL/GenBank/DDBJ databases">
        <title>Tautonia sociabilis, a novel thermotolerant planctomycete of Isosphaeraceae family, isolated from a 4000 m deep subterranean habitat.</title>
        <authorList>
            <person name="Kovaleva O.L."/>
            <person name="Elcheninov A.G."/>
            <person name="Van Heerden E."/>
            <person name="Toshchakov S.V."/>
            <person name="Novikov A."/>
            <person name="Bonch-Osmolovskaya E.A."/>
            <person name="Kublanov I.V."/>
        </authorList>
    </citation>
    <scope>NUCLEOTIDE SEQUENCE [LARGE SCALE GENOMIC DNA]</scope>
    <source>
        <strain evidence="2 3">GM2012</strain>
    </source>
</reference>
<name>A0A432MDV8_9BACT</name>
<dbReference type="Proteomes" id="UP000280296">
    <property type="component" value="Unassembled WGS sequence"/>
</dbReference>
<dbReference type="RefSeq" id="WP_126727717.1">
    <property type="nucleotide sequence ID" value="NZ_RYZH01000063.1"/>
</dbReference>
<dbReference type="AlphaFoldDB" id="A0A432MDV8"/>
<dbReference type="PANTHER" id="PTHR13696">
    <property type="entry name" value="P-LOOP CONTAINING NUCLEOSIDE TRIPHOSPHATE HYDROLASE"/>
    <property type="match status" value="1"/>
</dbReference>
<dbReference type="EMBL" id="RYZH01000063">
    <property type="protein sequence ID" value="RUL83180.1"/>
    <property type="molecule type" value="Genomic_DNA"/>
</dbReference>
<feature type="domain" description="AAA" evidence="1">
    <location>
        <begin position="2"/>
        <end position="195"/>
    </location>
</feature>
<dbReference type="InterPro" id="IPR050678">
    <property type="entry name" value="DNA_Partitioning_ATPase"/>
</dbReference>
<evidence type="ECO:0000313" key="2">
    <source>
        <dbReference type="EMBL" id="RUL83180.1"/>
    </source>
</evidence>
<organism evidence="2 3">
    <name type="scientific">Tautonia sociabilis</name>
    <dbReference type="NCBI Taxonomy" id="2080755"/>
    <lineage>
        <taxon>Bacteria</taxon>
        <taxon>Pseudomonadati</taxon>
        <taxon>Planctomycetota</taxon>
        <taxon>Planctomycetia</taxon>
        <taxon>Isosphaerales</taxon>
        <taxon>Isosphaeraceae</taxon>
        <taxon>Tautonia</taxon>
    </lineage>
</organism>
<keyword evidence="3" id="KW-1185">Reference proteome</keyword>
<dbReference type="CDD" id="cd02042">
    <property type="entry name" value="ParAB_family"/>
    <property type="match status" value="1"/>
</dbReference>
<dbReference type="InterPro" id="IPR025669">
    <property type="entry name" value="AAA_dom"/>
</dbReference>
<sequence length="300" mass="33262">MSILLIVNLKGGVAKTTNAVAVAECLADSGYRTLLIDADHQCTAGELLLGESRLLHCERRKITLHDLLLAMLDNEFASEQFPAYVIPKASDIGDGLDNLSVMPCSIRIDDFQTNVAKARHGYKSTEEFNAIFSRRRSMLQKWLRSSYDVTIVDCPPSIPQQVRVFLTVADAYIVPAIPDRLSVRGSLWLQDRIRRMGVKIEGLGTLWSLYREQNAVHRRVVEAAGKGIEPYSQLPRPFETVIPNAAAIAMASEPNRKPKSFNAKYSGNFASLYRDLTGEIVQRSEWQKAGVNGATVAAKV</sequence>
<evidence type="ECO:0000259" key="1">
    <source>
        <dbReference type="Pfam" id="PF13614"/>
    </source>
</evidence>
<dbReference type="SUPFAM" id="SSF52540">
    <property type="entry name" value="P-loop containing nucleoside triphosphate hydrolases"/>
    <property type="match status" value="1"/>
</dbReference>